<dbReference type="Gene3D" id="3.20.20.80">
    <property type="entry name" value="Glycosidases"/>
    <property type="match status" value="1"/>
</dbReference>
<keyword evidence="4" id="KW-0735">Signal-anchor</keyword>
<evidence type="ECO:0000256" key="8">
    <source>
        <dbReference type="SAM" id="SignalP"/>
    </source>
</evidence>
<comment type="subcellular location">
    <subcellularLocation>
        <location evidence="1">Golgi apparatus membrane</location>
        <topology evidence="1">Single-pass type II membrane protein</topology>
    </subcellularLocation>
</comment>
<dbReference type="Pfam" id="PF16317">
    <property type="entry name" value="Glyco_hydro_99"/>
    <property type="match status" value="1"/>
</dbReference>
<dbReference type="EMBL" id="JALBUT010000001">
    <property type="protein sequence ID" value="MDX8414684.1"/>
    <property type="molecule type" value="Genomic_DNA"/>
</dbReference>
<dbReference type="PANTHER" id="PTHR13572:SF4">
    <property type="entry name" value="RE57134P"/>
    <property type="match status" value="1"/>
</dbReference>
<evidence type="ECO:0000256" key="2">
    <source>
        <dbReference type="ARBA" id="ARBA00022692"/>
    </source>
</evidence>
<keyword evidence="10" id="KW-1185">Reference proteome</keyword>
<dbReference type="PROSITE" id="PS51257">
    <property type="entry name" value="PROKAR_LIPOPROTEIN"/>
    <property type="match status" value="1"/>
</dbReference>
<keyword evidence="3" id="KW-0378">Hydrolase</keyword>
<comment type="caution">
    <text evidence="9">The sequence shown here is derived from an EMBL/GenBank/DDBJ whole genome shotgun (WGS) entry which is preliminary data.</text>
</comment>
<keyword evidence="5" id="KW-1133">Transmembrane helix</keyword>
<evidence type="ECO:0000256" key="1">
    <source>
        <dbReference type="ARBA" id="ARBA00004323"/>
    </source>
</evidence>
<accession>A0ABU4WEQ2</accession>
<dbReference type="InterPro" id="IPR026071">
    <property type="entry name" value="Glyco_Hydrolase_99"/>
</dbReference>
<organism evidence="9 10">
    <name type="scientific">Intestinicryptomonas porci</name>
    <dbReference type="NCBI Taxonomy" id="2926320"/>
    <lineage>
        <taxon>Bacteria</taxon>
        <taxon>Pseudomonadati</taxon>
        <taxon>Verrucomicrobiota</taxon>
        <taxon>Opitutia</taxon>
        <taxon>Opitutales</taxon>
        <taxon>Intestinicryptomonaceae</taxon>
        <taxon>Intestinicryptomonas</taxon>
    </lineage>
</organism>
<evidence type="ECO:0000256" key="6">
    <source>
        <dbReference type="ARBA" id="ARBA00023034"/>
    </source>
</evidence>
<evidence type="ECO:0000256" key="5">
    <source>
        <dbReference type="ARBA" id="ARBA00022989"/>
    </source>
</evidence>
<name>A0ABU4WEQ2_9BACT</name>
<dbReference type="RefSeq" id="WP_370396134.1">
    <property type="nucleotide sequence ID" value="NZ_JALBUT010000001.1"/>
</dbReference>
<keyword evidence="2" id="KW-0812">Transmembrane</keyword>
<feature type="chain" id="PRO_5046433309" evidence="8">
    <location>
        <begin position="19"/>
        <end position="437"/>
    </location>
</feature>
<keyword evidence="7" id="KW-0472">Membrane</keyword>
<keyword evidence="6" id="KW-0333">Golgi apparatus</keyword>
<evidence type="ECO:0000256" key="4">
    <source>
        <dbReference type="ARBA" id="ARBA00022968"/>
    </source>
</evidence>
<evidence type="ECO:0000256" key="7">
    <source>
        <dbReference type="ARBA" id="ARBA00023136"/>
    </source>
</evidence>
<evidence type="ECO:0000256" key="3">
    <source>
        <dbReference type="ARBA" id="ARBA00022801"/>
    </source>
</evidence>
<protein>
    <submittedName>
        <fullName evidence="9">Glycoside hydrolase family 71/99-like protein</fullName>
    </submittedName>
</protein>
<evidence type="ECO:0000313" key="10">
    <source>
        <dbReference type="Proteomes" id="UP001275932"/>
    </source>
</evidence>
<proteinExistence type="predicted"/>
<dbReference type="Proteomes" id="UP001275932">
    <property type="component" value="Unassembled WGS sequence"/>
</dbReference>
<reference evidence="9 10" key="1">
    <citation type="submission" date="2022-03" db="EMBL/GenBank/DDBJ databases">
        <title>Novel taxa within the pig intestine.</title>
        <authorList>
            <person name="Wylensek D."/>
            <person name="Bishof K."/>
            <person name="Afrizal A."/>
            <person name="Clavel T."/>
        </authorList>
    </citation>
    <scope>NUCLEOTIDE SEQUENCE [LARGE SCALE GENOMIC DNA]</scope>
    <source>
        <strain evidence="9 10">CLA-KB-P66</strain>
    </source>
</reference>
<gene>
    <name evidence="9" type="ORF">MOX91_00595</name>
</gene>
<feature type="signal peptide" evidence="8">
    <location>
        <begin position="1"/>
        <end position="18"/>
    </location>
</feature>
<dbReference type="CDD" id="cd11576">
    <property type="entry name" value="GH99_GH71_like_2"/>
    <property type="match status" value="1"/>
</dbReference>
<keyword evidence="8" id="KW-0732">Signal</keyword>
<dbReference type="PANTHER" id="PTHR13572">
    <property type="entry name" value="ENDO-ALPHA-1,2-MANNOSIDASE"/>
    <property type="match status" value="1"/>
</dbReference>
<evidence type="ECO:0000313" key="9">
    <source>
        <dbReference type="EMBL" id="MDX8414684.1"/>
    </source>
</evidence>
<sequence>MKKFTSFLAISAAALALAACSGMNSAKQAPYCNNLKGKVFCGYQGWYRVPTDGSGLGWEHWETPAEEFEPGKCGIDAWPDVSELDPDEKIASKFKHSDGSTAYVYTNENPKTVNRHFKWMKDYGIDGVFLQRFALDVTGGHHQSDLLLPSNNRVFKNALKGAENNGRAIAIMYDLTLMGKDNDKNSLEKVKKDWKKLLDEYKFFDSPAYMRHNGKPVVAIYGIGFGDNRAYTMEEQADLINFFKNDEKYGGCAIVLGTPTYWRTLDRDTIKDKRLHDMIKSADVLLPWSVGRFGGIEGAKNHAKNQFAPDAKWCKENGVLYMPLAFPGFSWANRYADRKAKFDHIPRLGGKFFWQQVVEAKKAGADLLYVAMFDEMDEATQIFKVTNNPPEGNGSRFLSYAPDDSDLYLKLCGKAGQLFRGEIEPSDELPIKTKSSK</sequence>